<feature type="domain" description="C3H1-type" evidence="3">
    <location>
        <begin position="94"/>
        <end position="121"/>
    </location>
</feature>
<dbReference type="AlphaFoldDB" id="A0A7J6PM21"/>
<dbReference type="Proteomes" id="UP000541610">
    <property type="component" value="Unassembled WGS sequence"/>
</dbReference>
<comment type="caution">
    <text evidence="4">The sequence shown here is derived from an EMBL/GenBank/DDBJ whole genome shotgun (WGS) entry which is preliminary data.</text>
</comment>
<dbReference type="GO" id="GO:0008270">
    <property type="term" value="F:zinc ion binding"/>
    <property type="evidence" value="ECO:0007669"/>
    <property type="project" value="UniProtKB-KW"/>
</dbReference>
<evidence type="ECO:0000313" key="5">
    <source>
        <dbReference type="Proteomes" id="UP000541610"/>
    </source>
</evidence>
<name>A0A7J6PM21_PEROL</name>
<organism evidence="4 5">
    <name type="scientific">Perkinsus olseni</name>
    <name type="common">Perkinsus atlanticus</name>
    <dbReference type="NCBI Taxonomy" id="32597"/>
    <lineage>
        <taxon>Eukaryota</taxon>
        <taxon>Sar</taxon>
        <taxon>Alveolata</taxon>
        <taxon>Perkinsozoa</taxon>
        <taxon>Perkinsea</taxon>
        <taxon>Perkinsida</taxon>
        <taxon>Perkinsidae</taxon>
        <taxon>Perkinsus</taxon>
    </lineage>
</organism>
<evidence type="ECO:0000313" key="4">
    <source>
        <dbReference type="EMBL" id="KAF4697158.1"/>
    </source>
</evidence>
<protein>
    <recommendedName>
        <fullName evidence="3">C3H1-type domain-containing protein</fullName>
    </recommendedName>
</protein>
<reference evidence="4 5" key="1">
    <citation type="submission" date="2020-04" db="EMBL/GenBank/DDBJ databases">
        <title>Perkinsus olseni comparative genomics.</title>
        <authorList>
            <person name="Bogema D.R."/>
        </authorList>
    </citation>
    <scope>NUCLEOTIDE SEQUENCE [LARGE SCALE GENOMIC DNA]</scope>
    <source>
        <strain evidence="4">00978-12</strain>
    </source>
</reference>
<keyword evidence="1" id="KW-0862">Zinc</keyword>
<feature type="compositionally biased region" description="Basic and acidic residues" evidence="2">
    <location>
        <begin position="17"/>
        <end position="37"/>
    </location>
</feature>
<accession>A0A7J6PM21</accession>
<dbReference type="InterPro" id="IPR000571">
    <property type="entry name" value="Znf_CCCH"/>
</dbReference>
<feature type="zinc finger region" description="C3H1-type" evidence="1">
    <location>
        <begin position="94"/>
        <end position="121"/>
    </location>
</feature>
<sequence length="212" mass="23657">MPNYEIRNTFIHLERRSSARRSKSCEAPKKDSPRGDDSCSENGGETRVRRSRRLSSSPRRVTARSAPSDNTCFEGGYSVVMTLVRSVGSLGHADKQCRPCAFYYGKGCSRGTECMYCHDCPPPKNSIQSQQRLLGVDNGLLGPKPALPPDFGAVAVQDPYFGHYDPYALPFDFGMQGMGEFHDDRHLWLSPPTDLPLHAPPVYPNPFTFARR</sequence>
<evidence type="ECO:0000256" key="2">
    <source>
        <dbReference type="SAM" id="MobiDB-lite"/>
    </source>
</evidence>
<dbReference type="OrthoDB" id="415835at2759"/>
<keyword evidence="1" id="KW-0479">Metal-binding</keyword>
<keyword evidence="1" id="KW-0863">Zinc-finger</keyword>
<feature type="region of interest" description="Disordered" evidence="2">
    <location>
        <begin position="17"/>
        <end position="67"/>
    </location>
</feature>
<evidence type="ECO:0000259" key="3">
    <source>
        <dbReference type="PROSITE" id="PS50103"/>
    </source>
</evidence>
<dbReference type="EMBL" id="JABANP010000005">
    <property type="protein sequence ID" value="KAF4697158.1"/>
    <property type="molecule type" value="Genomic_DNA"/>
</dbReference>
<gene>
    <name evidence="4" type="ORF">FOZ60_011831</name>
</gene>
<dbReference type="PROSITE" id="PS50103">
    <property type="entry name" value="ZF_C3H1"/>
    <property type="match status" value="1"/>
</dbReference>
<evidence type="ECO:0000256" key="1">
    <source>
        <dbReference type="PROSITE-ProRule" id="PRU00723"/>
    </source>
</evidence>
<proteinExistence type="predicted"/>